<proteinExistence type="predicted"/>
<reference evidence="2 3" key="1">
    <citation type="submission" date="2024-07" db="EMBL/GenBank/DDBJ databases">
        <title>Chromosome-level genome assembly of the water stick insect Ranatra chinensis (Heteroptera: Nepidae).</title>
        <authorList>
            <person name="Liu X."/>
        </authorList>
    </citation>
    <scope>NUCLEOTIDE SEQUENCE [LARGE SCALE GENOMIC DNA]</scope>
    <source>
        <strain evidence="2">Cailab_2021Rc</strain>
        <tissue evidence="2">Muscle</tissue>
    </source>
</reference>
<name>A0ABD0YH03_9HEMI</name>
<keyword evidence="3" id="KW-1185">Reference proteome</keyword>
<dbReference type="EMBL" id="JBFDAA010000020">
    <property type="protein sequence ID" value="KAL1115169.1"/>
    <property type="molecule type" value="Genomic_DNA"/>
</dbReference>
<feature type="domain" description="ISXO2-like transposase" evidence="1">
    <location>
        <begin position="8"/>
        <end position="148"/>
    </location>
</feature>
<evidence type="ECO:0000313" key="3">
    <source>
        <dbReference type="Proteomes" id="UP001558652"/>
    </source>
</evidence>
<protein>
    <recommendedName>
        <fullName evidence="1">ISXO2-like transposase domain-containing protein</fullName>
    </recommendedName>
</protein>
<dbReference type="Proteomes" id="UP001558652">
    <property type="component" value="Unassembled WGS sequence"/>
</dbReference>
<comment type="caution">
    <text evidence="2">The sequence shown here is derived from an EMBL/GenBank/DDBJ whole genome shotgun (WGS) entry which is preliminary data.</text>
</comment>
<gene>
    <name evidence="2" type="ORF">AAG570_007200</name>
</gene>
<sequence length="193" mass="21902">MLSTEGDAIGGPDKTVEIYENMFGKRKYNKCKHVEGSWVYGGVERGSNKCFFRIVGEKGKVALMNVIKSTVLPGTTVVSNLWDSYGTLKDEGFRHLTDEHSLFFESPDTGAHTTSIEGIWNALKKKIPRRTVADHFDAYLGEYLWRRHHSGDEDLMATFLEGIRRVYPPKRRDTVENGALEEENYLEPGTSHD</sequence>
<dbReference type="InterPro" id="IPR024445">
    <property type="entry name" value="Tnp_ISXO2-like"/>
</dbReference>
<dbReference type="PANTHER" id="PTHR47163:SF2">
    <property type="entry name" value="SI:DKEY-17M8.2"/>
    <property type="match status" value="1"/>
</dbReference>
<evidence type="ECO:0000313" key="2">
    <source>
        <dbReference type="EMBL" id="KAL1115169.1"/>
    </source>
</evidence>
<organism evidence="2 3">
    <name type="scientific">Ranatra chinensis</name>
    <dbReference type="NCBI Taxonomy" id="642074"/>
    <lineage>
        <taxon>Eukaryota</taxon>
        <taxon>Metazoa</taxon>
        <taxon>Ecdysozoa</taxon>
        <taxon>Arthropoda</taxon>
        <taxon>Hexapoda</taxon>
        <taxon>Insecta</taxon>
        <taxon>Pterygota</taxon>
        <taxon>Neoptera</taxon>
        <taxon>Paraneoptera</taxon>
        <taxon>Hemiptera</taxon>
        <taxon>Heteroptera</taxon>
        <taxon>Panheteroptera</taxon>
        <taxon>Nepomorpha</taxon>
        <taxon>Nepidae</taxon>
        <taxon>Ranatrinae</taxon>
        <taxon>Ranatra</taxon>
    </lineage>
</organism>
<dbReference type="AlphaFoldDB" id="A0ABD0YH03"/>
<evidence type="ECO:0000259" key="1">
    <source>
        <dbReference type="SMART" id="SM01126"/>
    </source>
</evidence>
<accession>A0ABD0YH03</accession>
<dbReference type="InterPro" id="IPR053164">
    <property type="entry name" value="IS1016-like_transposase"/>
</dbReference>
<dbReference type="PANTHER" id="PTHR47163">
    <property type="entry name" value="DDE_TNP_IS1595 DOMAIN-CONTAINING PROTEIN"/>
    <property type="match status" value="1"/>
</dbReference>
<dbReference type="Pfam" id="PF12762">
    <property type="entry name" value="DDE_Tnp_IS1595"/>
    <property type="match status" value="1"/>
</dbReference>
<dbReference type="SMART" id="SM01126">
    <property type="entry name" value="DDE_Tnp_IS1595"/>
    <property type="match status" value="1"/>
</dbReference>